<evidence type="ECO:0000256" key="3">
    <source>
        <dbReference type="ARBA" id="ARBA00013071"/>
    </source>
</evidence>
<evidence type="ECO:0000313" key="10">
    <source>
        <dbReference type="EMBL" id="OGD74782.1"/>
    </source>
</evidence>
<keyword evidence="6 9" id="KW-0663">Pyridoxal phosphate</keyword>
<dbReference type="InterPro" id="IPR015421">
    <property type="entry name" value="PyrdxlP-dep_Trfase_major"/>
</dbReference>
<keyword evidence="5" id="KW-0808">Transferase</keyword>
<dbReference type="EC" id="2.6.1.36" evidence="3"/>
<comment type="cofactor">
    <cofactor evidence="1">
        <name>pyridoxal 5'-phosphate</name>
        <dbReference type="ChEBI" id="CHEBI:597326"/>
    </cofactor>
</comment>
<evidence type="ECO:0000256" key="4">
    <source>
        <dbReference type="ARBA" id="ARBA00022576"/>
    </source>
</evidence>
<dbReference type="Proteomes" id="UP000177187">
    <property type="component" value="Unassembled WGS sequence"/>
</dbReference>
<dbReference type="GO" id="GO:0009450">
    <property type="term" value="P:gamma-aminobutyric acid catabolic process"/>
    <property type="evidence" value="ECO:0007669"/>
    <property type="project" value="TreeGrafter"/>
</dbReference>
<dbReference type="InterPro" id="IPR015422">
    <property type="entry name" value="PyrdxlP-dep_Trfase_small"/>
</dbReference>
<evidence type="ECO:0000256" key="5">
    <source>
        <dbReference type="ARBA" id="ARBA00022679"/>
    </source>
</evidence>
<evidence type="ECO:0000313" key="11">
    <source>
        <dbReference type="Proteomes" id="UP000177187"/>
    </source>
</evidence>
<evidence type="ECO:0000256" key="1">
    <source>
        <dbReference type="ARBA" id="ARBA00001933"/>
    </source>
</evidence>
<dbReference type="NCBIfam" id="TIGR03251">
    <property type="entry name" value="LAT_fam"/>
    <property type="match status" value="1"/>
</dbReference>
<dbReference type="Pfam" id="PF00202">
    <property type="entry name" value="Aminotran_3"/>
    <property type="match status" value="1"/>
</dbReference>
<evidence type="ECO:0000256" key="8">
    <source>
        <dbReference type="ARBA" id="ARBA00050040"/>
    </source>
</evidence>
<dbReference type="InterPro" id="IPR015424">
    <property type="entry name" value="PyrdxlP-dep_Trfase"/>
</dbReference>
<dbReference type="Gene3D" id="3.90.1150.10">
    <property type="entry name" value="Aspartate Aminotransferase, domain 1"/>
    <property type="match status" value="1"/>
</dbReference>
<protein>
    <recommendedName>
        <fullName evidence="8">L-lysine-epsilon aminotransferase</fullName>
        <ecNumber evidence="3">2.6.1.36</ecNumber>
    </recommendedName>
    <alternativeName>
        <fullName evidence="7">Lysine 6-aminotransferase</fullName>
    </alternativeName>
</protein>
<evidence type="ECO:0000256" key="9">
    <source>
        <dbReference type="RuleBase" id="RU003560"/>
    </source>
</evidence>
<sequence>MLVDGYDDLVFDLERSKGAVIYDKLHDRELLDFFTCFASSPIGYNHPKLTAPDFLKKLGRVAVNKPSNSDIYTTEMAEFVATWARIAMPDYARHLFLVSGGGLAVENALKVAFDYKTRRNLQDGVWKDDAEAQAHESELVVIHFKQAFHGRTGYTLSLTNTADPRKYKYYPKFDWPRINSPGINFSLPEPERWELCAEQEEQAIGEIRAAMAKHPHGVAAIIIEPIQAEGGDRHFRFEFHRKLRELADEADAMLVHDEVQTGFGLTGKFWASEHFGVHPDIIAFGKKSQVCGIMAGEKVDQVKYNVFSPETAPDGTVPGSSRLNSTWGGNLVDMVRCQAYLEVIEEERLVENAARVGAHLLEGLHSAIEGTEATRARGLGLMIAFELPTGEERARAWRAMYDRGLFAITCGARSIRFRPPLNLTEAQADRGLEIVREALKSL</sequence>
<dbReference type="STRING" id="1817816.A2Y64_06105"/>
<dbReference type="PANTHER" id="PTHR43206">
    <property type="entry name" value="AMINOTRANSFERASE"/>
    <property type="match status" value="1"/>
</dbReference>
<dbReference type="GO" id="GO:0017000">
    <property type="term" value="P:antibiotic biosynthetic process"/>
    <property type="evidence" value="ECO:0007669"/>
    <property type="project" value="InterPro"/>
</dbReference>
<comment type="similarity">
    <text evidence="2 9">Belongs to the class-III pyridoxal-phosphate-dependent aminotransferase family.</text>
</comment>
<name>A0A1F5F575_9BACT</name>
<proteinExistence type="inferred from homology"/>
<dbReference type="PANTHER" id="PTHR43206:SF2">
    <property type="entry name" value="4-AMINOBUTYRATE AMINOTRANSFERASE GABT"/>
    <property type="match status" value="1"/>
</dbReference>
<dbReference type="SUPFAM" id="SSF53383">
    <property type="entry name" value="PLP-dependent transferases"/>
    <property type="match status" value="1"/>
</dbReference>
<dbReference type="GO" id="GO:0030170">
    <property type="term" value="F:pyridoxal phosphate binding"/>
    <property type="evidence" value="ECO:0007669"/>
    <property type="project" value="InterPro"/>
</dbReference>
<dbReference type="AlphaFoldDB" id="A0A1F5F575"/>
<organism evidence="10 11">
    <name type="scientific">Candidatus Coatesbacteria bacterium RBG_13_66_14</name>
    <dbReference type="NCBI Taxonomy" id="1817816"/>
    <lineage>
        <taxon>Bacteria</taxon>
        <taxon>Candidatus Coatesiibacteriota</taxon>
    </lineage>
</organism>
<evidence type="ECO:0000256" key="2">
    <source>
        <dbReference type="ARBA" id="ARBA00008954"/>
    </source>
</evidence>
<reference evidence="10 11" key="1">
    <citation type="journal article" date="2016" name="Nat. Commun.">
        <title>Thousands of microbial genomes shed light on interconnected biogeochemical processes in an aquifer system.</title>
        <authorList>
            <person name="Anantharaman K."/>
            <person name="Brown C.T."/>
            <person name="Hug L.A."/>
            <person name="Sharon I."/>
            <person name="Castelle C.J."/>
            <person name="Probst A.J."/>
            <person name="Thomas B.C."/>
            <person name="Singh A."/>
            <person name="Wilkins M.J."/>
            <person name="Karaoz U."/>
            <person name="Brodie E.L."/>
            <person name="Williams K.H."/>
            <person name="Hubbard S.S."/>
            <person name="Banfield J.F."/>
        </authorList>
    </citation>
    <scope>NUCLEOTIDE SEQUENCE [LARGE SCALE GENOMIC DNA]</scope>
</reference>
<accession>A0A1F5F575</accession>
<evidence type="ECO:0000256" key="6">
    <source>
        <dbReference type="ARBA" id="ARBA00022898"/>
    </source>
</evidence>
<gene>
    <name evidence="10" type="ORF">A2Y64_06105</name>
</gene>
<dbReference type="CDD" id="cd00610">
    <property type="entry name" value="OAT_like"/>
    <property type="match status" value="1"/>
</dbReference>
<dbReference type="GO" id="GO:0045484">
    <property type="term" value="F:L-lysine 6-transaminase activity"/>
    <property type="evidence" value="ECO:0007669"/>
    <property type="project" value="UniProtKB-EC"/>
</dbReference>
<dbReference type="InterPro" id="IPR005814">
    <property type="entry name" value="Aminotrans_3"/>
</dbReference>
<dbReference type="Gene3D" id="3.40.640.10">
    <property type="entry name" value="Type I PLP-dependent aspartate aminotransferase-like (Major domain)"/>
    <property type="match status" value="1"/>
</dbReference>
<evidence type="ECO:0000256" key="7">
    <source>
        <dbReference type="ARBA" id="ARBA00030921"/>
    </source>
</evidence>
<dbReference type="InterPro" id="IPR017657">
    <property type="entry name" value="L-lysine_6-transaminase"/>
</dbReference>
<dbReference type="PIRSF" id="PIRSF000521">
    <property type="entry name" value="Transaminase_4ab_Lys_Orn"/>
    <property type="match status" value="1"/>
</dbReference>
<dbReference type="EMBL" id="MFAF01000093">
    <property type="protein sequence ID" value="OGD74782.1"/>
    <property type="molecule type" value="Genomic_DNA"/>
</dbReference>
<keyword evidence="4" id="KW-0032">Aminotransferase</keyword>
<comment type="caution">
    <text evidence="10">The sequence shown here is derived from an EMBL/GenBank/DDBJ whole genome shotgun (WGS) entry which is preliminary data.</text>
</comment>